<evidence type="ECO:0000256" key="2">
    <source>
        <dbReference type="ARBA" id="ARBA00007757"/>
    </source>
</evidence>
<dbReference type="SUPFAM" id="SSF51182">
    <property type="entry name" value="RmlC-like cupins"/>
    <property type="match status" value="1"/>
</dbReference>
<dbReference type="Pfam" id="PF04209">
    <property type="entry name" value="HgmA_C"/>
    <property type="match status" value="1"/>
</dbReference>
<dbReference type="InterPro" id="IPR011051">
    <property type="entry name" value="RmlC_Cupin_sf"/>
</dbReference>
<keyword evidence="3" id="KW-0479">Metal-binding</keyword>
<dbReference type="OrthoDB" id="9811253at2"/>
<comment type="similarity">
    <text evidence="2">Belongs to the homogentisate dioxygenase family.</text>
</comment>
<protein>
    <submittedName>
        <fullName evidence="6">Homogentisate 1,2-dioxygenase</fullName>
    </submittedName>
</protein>
<reference evidence="6 7" key="1">
    <citation type="submission" date="2019-04" db="EMBL/GenBank/DDBJ databases">
        <title>Streptomyces oryziradicis sp. nov., a novel actinomycete isolated from rhizosphere soil of rice (Oryza sativa L.).</title>
        <authorList>
            <person name="Li C."/>
        </authorList>
    </citation>
    <scope>NUCLEOTIDE SEQUENCE [LARGE SCALE GENOMIC DNA]</scope>
    <source>
        <strain evidence="6 7">NEAU-C40</strain>
    </source>
</reference>
<dbReference type="PANTHER" id="PTHR11056">
    <property type="entry name" value="HOMOGENTISATE 1,2-DIOXYGENASE"/>
    <property type="match status" value="1"/>
</dbReference>
<dbReference type="PANTHER" id="PTHR11056:SF0">
    <property type="entry name" value="HOMOGENTISATE 1,2-DIOXYGENASE"/>
    <property type="match status" value="1"/>
</dbReference>
<keyword evidence="3" id="KW-0408">Iron</keyword>
<feature type="binding site" evidence="3">
    <location>
        <position position="154"/>
    </location>
    <ligand>
        <name>homogentisate</name>
        <dbReference type="ChEBI" id="CHEBI:16169"/>
    </ligand>
</feature>
<dbReference type="GO" id="GO:0005737">
    <property type="term" value="C:cytoplasm"/>
    <property type="evidence" value="ECO:0007669"/>
    <property type="project" value="TreeGrafter"/>
</dbReference>
<dbReference type="InterPro" id="IPR014710">
    <property type="entry name" value="RmlC-like_jellyroll"/>
</dbReference>
<dbReference type="Gene3D" id="2.60.120.10">
    <property type="entry name" value="Jelly Rolls"/>
    <property type="match status" value="1"/>
</dbReference>
<feature type="binding site" evidence="3">
    <location>
        <position position="133"/>
    </location>
    <ligand>
        <name>homogentisate</name>
        <dbReference type="ChEBI" id="CHEBI:16169"/>
    </ligand>
</feature>
<organism evidence="6 7">
    <name type="scientific">Actinacidiphila oryziradicis</name>
    <dbReference type="NCBI Taxonomy" id="2571141"/>
    <lineage>
        <taxon>Bacteria</taxon>
        <taxon>Bacillati</taxon>
        <taxon>Actinomycetota</taxon>
        <taxon>Actinomycetes</taxon>
        <taxon>Kitasatosporales</taxon>
        <taxon>Streptomycetaceae</taxon>
        <taxon>Actinacidiphila</taxon>
    </lineage>
</organism>
<comment type="caution">
    <text evidence="6">The sequence shown here is derived from an EMBL/GenBank/DDBJ whole genome shotgun (WGS) entry which is preliminary data.</text>
</comment>
<feature type="binding site" evidence="3">
    <location>
        <position position="154"/>
    </location>
    <ligand>
        <name>Fe cation</name>
        <dbReference type="ChEBI" id="CHEBI:24875"/>
    </ligand>
</feature>
<feature type="domain" description="Homogentisate 1,2-dioxygenase C-terminal" evidence="5">
    <location>
        <begin position="119"/>
        <end position="214"/>
    </location>
</feature>
<evidence type="ECO:0000259" key="5">
    <source>
        <dbReference type="Pfam" id="PF04209"/>
    </source>
</evidence>
<accession>A0A4U0SLL8</accession>
<evidence type="ECO:0000313" key="6">
    <source>
        <dbReference type="EMBL" id="TKA09051.1"/>
    </source>
</evidence>
<evidence type="ECO:0000256" key="4">
    <source>
        <dbReference type="SAM" id="MobiDB-lite"/>
    </source>
</evidence>
<dbReference type="EMBL" id="SUMC01000025">
    <property type="protein sequence ID" value="TKA09051.1"/>
    <property type="molecule type" value="Genomic_DNA"/>
</dbReference>
<dbReference type="InterPro" id="IPR005708">
    <property type="entry name" value="Homogentis_dOase"/>
</dbReference>
<keyword evidence="6" id="KW-0560">Oxidoreductase</keyword>
<dbReference type="GO" id="GO:0046872">
    <property type="term" value="F:metal ion binding"/>
    <property type="evidence" value="ECO:0007669"/>
    <property type="project" value="UniProtKB-KW"/>
</dbReference>
<sequence>MRDAALVDGQGEAAGGFAQRADTQGGTGTHGPSRGRRRRTVVSEITGEYRQSVRGYGGGCPQPGPRLLPDRFLWFSIGIGRRGEPVMISSASPKELLYSPGFGNEHTSEAVPGALPVGRNSPQHVMGLVEGAYDARAEDFVPGGASLHNMMSAHGPDRMTFDTASSADLIPQKVDDGLAFMFETRWPVVPTAYALAAEHQRPGYDEVWRGLERHWHGRP</sequence>
<dbReference type="GO" id="GO:0006570">
    <property type="term" value="P:tyrosine metabolic process"/>
    <property type="evidence" value="ECO:0007669"/>
    <property type="project" value="InterPro"/>
</dbReference>
<proteinExistence type="inferred from homology"/>
<dbReference type="RefSeq" id="WP_136726149.1">
    <property type="nucleotide sequence ID" value="NZ_SUMC01000025.1"/>
</dbReference>
<dbReference type="InterPro" id="IPR046451">
    <property type="entry name" value="HgmA_C"/>
</dbReference>
<evidence type="ECO:0000256" key="3">
    <source>
        <dbReference type="PIRSR" id="PIRSR605708-2"/>
    </source>
</evidence>
<name>A0A4U0SLL8_9ACTN</name>
<evidence type="ECO:0000313" key="7">
    <source>
        <dbReference type="Proteomes" id="UP000305778"/>
    </source>
</evidence>
<feature type="region of interest" description="Disordered" evidence="4">
    <location>
        <begin position="1"/>
        <end position="41"/>
    </location>
</feature>
<dbReference type="GO" id="GO:0004411">
    <property type="term" value="F:homogentisate 1,2-dioxygenase activity"/>
    <property type="evidence" value="ECO:0007669"/>
    <property type="project" value="InterPro"/>
</dbReference>
<evidence type="ECO:0000256" key="1">
    <source>
        <dbReference type="ARBA" id="ARBA00001962"/>
    </source>
</evidence>
<keyword evidence="7" id="KW-1185">Reference proteome</keyword>
<comment type="cofactor">
    <cofactor evidence="1 3">
        <name>Fe cation</name>
        <dbReference type="ChEBI" id="CHEBI:24875"/>
    </cofactor>
</comment>
<dbReference type="AlphaFoldDB" id="A0A4U0SLL8"/>
<gene>
    <name evidence="6" type="ORF">FCI23_24875</name>
</gene>
<dbReference type="GO" id="GO:0006559">
    <property type="term" value="P:L-phenylalanine catabolic process"/>
    <property type="evidence" value="ECO:0007669"/>
    <property type="project" value="InterPro"/>
</dbReference>
<keyword evidence="6" id="KW-0223">Dioxygenase</keyword>
<dbReference type="Proteomes" id="UP000305778">
    <property type="component" value="Unassembled WGS sequence"/>
</dbReference>